<feature type="transmembrane region" description="Helical" evidence="7">
    <location>
        <begin position="55"/>
        <end position="75"/>
    </location>
</feature>
<evidence type="ECO:0000256" key="4">
    <source>
        <dbReference type="ARBA" id="ARBA00022692"/>
    </source>
</evidence>
<evidence type="ECO:0000256" key="5">
    <source>
        <dbReference type="ARBA" id="ARBA00022989"/>
    </source>
</evidence>
<evidence type="ECO:0000256" key="3">
    <source>
        <dbReference type="ARBA" id="ARBA00022679"/>
    </source>
</evidence>
<feature type="transmembrane region" description="Helical" evidence="7">
    <location>
        <begin position="177"/>
        <end position="195"/>
    </location>
</feature>
<feature type="transmembrane region" description="Helical" evidence="7">
    <location>
        <begin position="202"/>
        <end position="218"/>
    </location>
</feature>
<dbReference type="PANTHER" id="PTHR34136">
    <property type="match status" value="1"/>
</dbReference>
<feature type="transmembrane region" description="Helical" evidence="7">
    <location>
        <begin position="224"/>
        <end position="241"/>
    </location>
</feature>
<keyword evidence="2" id="KW-0328">Glycosyltransferase</keyword>
<sequence length="672" mass="74487">MIDYLLPVLTFSTIFERFNIFLTPLDFSLKLSLILFPLVGLILLVRKKLTFNPTFLFPFLAAIFLVEGLSIPFSFDRFQSFQVVTFHLLMFGLFYLIVWAIREVKDLEKVVLGWGAGALTVSLYGFWQFWRYLQGQSPAIFLEKFLGAKSLPADTFIHQVFGRTLLRPSSTFIDTTTASSFVTIAILLSLGFLLATRSRRQRLFLVAVLTVSLVFFAMSSSRSAILGLGVGLLVFTGANLLGRINKRLFIIVATISLLVLLATVGWLSTAKIRTVSNILRIEYTQGAFQMFQRNPLLGIGVGNFEACYTEVLRPTQAHGYSHSIFLTWLGETGILGLLVNLGLVGAVILFLGRESLKYQFGTPWRLRLTSLLSAFAALVVTNLFHAHYGLEFTWVLLGLAVSGYYLARESVASRQGRASPKAGSQEPVDVLGIGVDNVTMEEAVTGVKKLFRGGKKGYVVTPNPEMVVAARSDREFAQILNDADLAVADGIGLVWASRILGTPLKGRVSGTDLFLELCAEAARRGGQIFLLEGPEGLQSSKTAAQVLRQRYPKLNIVGTFIGDGSPKGDKETIRAIEEASKGEEIDLLFAAYGHGKQERWIKRNLKKIPVKVAMGVGGAFDFVAGEIPRAPKLIQQLGLEWLFRLVKQPWRIRRQILLLPFIALVFKEALFR</sequence>
<feature type="transmembrane region" description="Helical" evidence="7">
    <location>
        <begin position="81"/>
        <end position="101"/>
    </location>
</feature>
<feature type="transmembrane region" description="Helical" evidence="7">
    <location>
        <begin position="390"/>
        <end position="407"/>
    </location>
</feature>
<dbReference type="PANTHER" id="PTHR34136:SF1">
    <property type="entry name" value="UDP-N-ACETYL-D-MANNOSAMINURONIC ACID TRANSFERASE"/>
    <property type="match status" value="1"/>
</dbReference>
<keyword evidence="3" id="KW-0808">Transferase</keyword>
<evidence type="ECO:0000259" key="8">
    <source>
        <dbReference type="Pfam" id="PF04932"/>
    </source>
</evidence>
<feature type="transmembrane region" description="Helical" evidence="7">
    <location>
        <begin position="110"/>
        <end position="130"/>
    </location>
</feature>
<comment type="subcellular location">
    <subcellularLocation>
        <location evidence="1">Membrane</location>
        <topology evidence="1">Multi-pass membrane protein</topology>
    </subcellularLocation>
</comment>
<keyword evidence="5 7" id="KW-1133">Transmembrane helix</keyword>
<comment type="caution">
    <text evidence="9">The sequence shown here is derived from an EMBL/GenBank/DDBJ whole genome shotgun (WGS) entry which is preliminary data.</text>
</comment>
<feature type="transmembrane region" description="Helical" evidence="7">
    <location>
        <begin position="20"/>
        <end position="43"/>
    </location>
</feature>
<evidence type="ECO:0000313" key="9">
    <source>
        <dbReference type="EMBL" id="PJC23030.1"/>
    </source>
</evidence>
<dbReference type="GO" id="GO:0016758">
    <property type="term" value="F:hexosyltransferase activity"/>
    <property type="evidence" value="ECO:0007669"/>
    <property type="project" value="TreeGrafter"/>
</dbReference>
<evidence type="ECO:0000256" key="2">
    <source>
        <dbReference type="ARBA" id="ARBA00022676"/>
    </source>
</evidence>
<keyword evidence="6 7" id="KW-0472">Membrane</keyword>
<feature type="transmembrane region" description="Helical" evidence="7">
    <location>
        <begin position="248"/>
        <end position="267"/>
    </location>
</feature>
<evidence type="ECO:0000256" key="7">
    <source>
        <dbReference type="SAM" id="Phobius"/>
    </source>
</evidence>
<accession>A0A2M8EJY1</accession>
<name>A0A2M8EJY1_UNCKA</name>
<dbReference type="InterPro" id="IPR004629">
    <property type="entry name" value="WecG_TagA_CpsF"/>
</dbReference>
<dbReference type="EMBL" id="PFSK01000012">
    <property type="protein sequence ID" value="PJC23030.1"/>
    <property type="molecule type" value="Genomic_DNA"/>
</dbReference>
<evidence type="ECO:0000313" key="10">
    <source>
        <dbReference type="Proteomes" id="UP000228781"/>
    </source>
</evidence>
<keyword evidence="4 7" id="KW-0812">Transmembrane</keyword>
<gene>
    <name evidence="9" type="ORF">CO059_00810</name>
</gene>
<dbReference type="AlphaFoldDB" id="A0A2M8EJY1"/>
<dbReference type="GO" id="GO:0016020">
    <property type="term" value="C:membrane"/>
    <property type="evidence" value="ECO:0007669"/>
    <property type="project" value="UniProtKB-SubCell"/>
</dbReference>
<dbReference type="NCBIfam" id="TIGR00696">
    <property type="entry name" value="wecG_tagA_cpsF"/>
    <property type="match status" value="1"/>
</dbReference>
<dbReference type="CDD" id="cd06533">
    <property type="entry name" value="Glyco_transf_WecG_TagA"/>
    <property type="match status" value="1"/>
</dbReference>
<reference evidence="10" key="1">
    <citation type="submission" date="2017-09" db="EMBL/GenBank/DDBJ databases">
        <title>Depth-based differentiation of microbial function through sediment-hosted aquifers and enrichment of novel symbionts in the deep terrestrial subsurface.</title>
        <authorList>
            <person name="Probst A.J."/>
            <person name="Ladd B."/>
            <person name="Jarett J.K."/>
            <person name="Geller-Mcgrath D.E."/>
            <person name="Sieber C.M.K."/>
            <person name="Emerson J.B."/>
            <person name="Anantharaman K."/>
            <person name="Thomas B.C."/>
            <person name="Malmstrom R."/>
            <person name="Stieglmeier M."/>
            <person name="Klingl A."/>
            <person name="Woyke T."/>
            <person name="Ryan C.M."/>
            <person name="Banfield J.F."/>
        </authorList>
    </citation>
    <scope>NUCLEOTIDE SEQUENCE [LARGE SCALE GENOMIC DNA]</scope>
</reference>
<protein>
    <recommendedName>
        <fullName evidence="8">O-antigen ligase-related domain-containing protein</fullName>
    </recommendedName>
</protein>
<feature type="domain" description="O-antigen ligase-related" evidence="8">
    <location>
        <begin position="209"/>
        <end position="339"/>
    </location>
</feature>
<feature type="transmembrane region" description="Helical" evidence="7">
    <location>
        <begin position="333"/>
        <end position="352"/>
    </location>
</feature>
<dbReference type="Pfam" id="PF03808">
    <property type="entry name" value="Glyco_tran_WecG"/>
    <property type="match status" value="1"/>
</dbReference>
<proteinExistence type="predicted"/>
<feature type="transmembrane region" description="Helical" evidence="7">
    <location>
        <begin position="364"/>
        <end position="384"/>
    </location>
</feature>
<dbReference type="Proteomes" id="UP000228781">
    <property type="component" value="Unassembled WGS sequence"/>
</dbReference>
<evidence type="ECO:0000256" key="6">
    <source>
        <dbReference type="ARBA" id="ARBA00023136"/>
    </source>
</evidence>
<evidence type="ECO:0000256" key="1">
    <source>
        <dbReference type="ARBA" id="ARBA00004141"/>
    </source>
</evidence>
<organism evidence="9 10">
    <name type="scientific">candidate division WWE3 bacterium CG_4_9_14_0_2_um_filter_48_10</name>
    <dbReference type="NCBI Taxonomy" id="1975078"/>
    <lineage>
        <taxon>Bacteria</taxon>
        <taxon>Katanobacteria</taxon>
    </lineage>
</organism>
<dbReference type="Pfam" id="PF04932">
    <property type="entry name" value="Wzy_C"/>
    <property type="match status" value="1"/>
</dbReference>
<dbReference type="InterPro" id="IPR007016">
    <property type="entry name" value="O-antigen_ligase-rel_domated"/>
</dbReference>